<sequence>MFIVDCPCDKLLRLQSTQLLFLMLKCRFKAQVSWLQHNHNHKHECIHICVCVFRNYIAFVYVRFCLRFRVIACAAPGGMFIQVILSLTHHSHINPIHAD</sequence>
<accession>A0A811VEA2</accession>
<reference evidence="1" key="1">
    <citation type="submission" date="2020-11" db="EMBL/GenBank/DDBJ databases">
        <authorList>
            <person name="Whitehead M."/>
        </authorList>
    </citation>
    <scope>NUCLEOTIDE SEQUENCE</scope>
    <source>
        <strain evidence="1">EGII</strain>
    </source>
</reference>
<protein>
    <submittedName>
        <fullName evidence="1">(Mediterranean fruit fly) hypothetical protein</fullName>
    </submittedName>
</protein>
<dbReference type="AlphaFoldDB" id="A0A811VEA2"/>
<gene>
    <name evidence="1" type="ORF">CCAP1982_LOCUS20616</name>
</gene>
<evidence type="ECO:0000313" key="2">
    <source>
        <dbReference type="Proteomes" id="UP000606786"/>
    </source>
</evidence>
<name>A0A811VEA2_CERCA</name>
<dbReference type="EMBL" id="CAJHJT010000056">
    <property type="protein sequence ID" value="CAD7012533.1"/>
    <property type="molecule type" value="Genomic_DNA"/>
</dbReference>
<dbReference type="Proteomes" id="UP000606786">
    <property type="component" value="Unassembled WGS sequence"/>
</dbReference>
<proteinExistence type="predicted"/>
<comment type="caution">
    <text evidence="1">The sequence shown here is derived from an EMBL/GenBank/DDBJ whole genome shotgun (WGS) entry which is preliminary data.</text>
</comment>
<keyword evidence="2" id="KW-1185">Reference proteome</keyword>
<evidence type="ECO:0000313" key="1">
    <source>
        <dbReference type="EMBL" id="CAD7012533.1"/>
    </source>
</evidence>
<organism evidence="1 2">
    <name type="scientific">Ceratitis capitata</name>
    <name type="common">Mediterranean fruit fly</name>
    <name type="synonym">Tephritis capitata</name>
    <dbReference type="NCBI Taxonomy" id="7213"/>
    <lineage>
        <taxon>Eukaryota</taxon>
        <taxon>Metazoa</taxon>
        <taxon>Ecdysozoa</taxon>
        <taxon>Arthropoda</taxon>
        <taxon>Hexapoda</taxon>
        <taxon>Insecta</taxon>
        <taxon>Pterygota</taxon>
        <taxon>Neoptera</taxon>
        <taxon>Endopterygota</taxon>
        <taxon>Diptera</taxon>
        <taxon>Brachycera</taxon>
        <taxon>Muscomorpha</taxon>
        <taxon>Tephritoidea</taxon>
        <taxon>Tephritidae</taxon>
        <taxon>Ceratitis</taxon>
        <taxon>Ceratitis</taxon>
    </lineage>
</organism>